<evidence type="ECO:0000313" key="3">
    <source>
        <dbReference type="Proteomes" id="UP000187429"/>
    </source>
</evidence>
<feature type="region of interest" description="Disordered" evidence="1">
    <location>
        <begin position="1"/>
        <end position="35"/>
    </location>
</feature>
<comment type="caution">
    <text evidence="2">The sequence shown here is derived from an EMBL/GenBank/DDBJ whole genome shotgun (WGS) entry which is preliminary data.</text>
</comment>
<sequence length="74" mass="8722">MVKEQTKDSSNERTSYLPFEQISVSEDENSHARKEEYQTPQHIYIFLIDIKSKRSPLLVVAHHNNGTYIKKILF</sequence>
<organism evidence="2 3">
    <name type="scientific">Smittium culicis</name>
    <dbReference type="NCBI Taxonomy" id="133412"/>
    <lineage>
        <taxon>Eukaryota</taxon>
        <taxon>Fungi</taxon>
        <taxon>Fungi incertae sedis</taxon>
        <taxon>Zoopagomycota</taxon>
        <taxon>Kickxellomycotina</taxon>
        <taxon>Harpellomycetes</taxon>
        <taxon>Harpellales</taxon>
        <taxon>Legeriomycetaceae</taxon>
        <taxon>Smittium</taxon>
    </lineage>
</organism>
<evidence type="ECO:0000313" key="2">
    <source>
        <dbReference type="EMBL" id="OMJ14312.1"/>
    </source>
</evidence>
<dbReference type="Proteomes" id="UP000187429">
    <property type="component" value="Unassembled WGS sequence"/>
</dbReference>
<name>A0A1R1XI44_9FUNG</name>
<proteinExistence type="predicted"/>
<evidence type="ECO:0000256" key="1">
    <source>
        <dbReference type="SAM" id="MobiDB-lite"/>
    </source>
</evidence>
<feature type="compositionally biased region" description="Basic and acidic residues" evidence="1">
    <location>
        <begin position="1"/>
        <end position="11"/>
    </location>
</feature>
<keyword evidence="3" id="KW-1185">Reference proteome</keyword>
<accession>A0A1R1XI44</accession>
<reference evidence="3" key="1">
    <citation type="submission" date="2017-01" db="EMBL/GenBank/DDBJ databases">
        <authorList>
            <person name="Wang Y."/>
            <person name="White M."/>
            <person name="Kvist S."/>
            <person name="Moncalvo J.-M."/>
        </authorList>
    </citation>
    <scope>NUCLEOTIDE SEQUENCE [LARGE SCALE GENOMIC DNA]</scope>
    <source>
        <strain evidence="3">ID-206-W2</strain>
    </source>
</reference>
<dbReference type="AlphaFoldDB" id="A0A1R1XI44"/>
<gene>
    <name evidence="2" type="ORF">AYI69_g8649</name>
</gene>
<protein>
    <submittedName>
        <fullName evidence="2">Uncharacterized protein</fullName>
    </submittedName>
</protein>
<dbReference type="EMBL" id="LSSM01004704">
    <property type="protein sequence ID" value="OMJ14312.1"/>
    <property type="molecule type" value="Genomic_DNA"/>
</dbReference>